<dbReference type="InterPro" id="IPR006020">
    <property type="entry name" value="PTB/PI_dom"/>
</dbReference>
<organism evidence="4 5">
    <name type="scientific">Globodera rostochiensis</name>
    <name type="common">Golden nematode worm</name>
    <name type="synonym">Heterodera rostochiensis</name>
    <dbReference type="NCBI Taxonomy" id="31243"/>
    <lineage>
        <taxon>Eukaryota</taxon>
        <taxon>Metazoa</taxon>
        <taxon>Ecdysozoa</taxon>
        <taxon>Nematoda</taxon>
        <taxon>Chromadorea</taxon>
        <taxon>Rhabditida</taxon>
        <taxon>Tylenchina</taxon>
        <taxon>Tylenchomorpha</taxon>
        <taxon>Tylenchoidea</taxon>
        <taxon>Heteroderidae</taxon>
        <taxon>Heteroderinae</taxon>
        <taxon>Globodera</taxon>
    </lineage>
</organism>
<dbReference type="PANTHER" id="PTHR11232:SF2">
    <property type="entry name" value="FI05246P"/>
    <property type="match status" value="1"/>
</dbReference>
<sequence>MPSLLNPGPSMNIFSSSMPLPSFFFRNRKKCYDLNPAEEHRQVTYLGNMLTIMGKGDACVDRPLEVIMRAWKAGGVRKSVNGKQQQQQLAMRLCVCRSGLRAETCMGVTEYFAHRITWSAAPSQYPHVFCWIYKHEGKRMKPELRCHAVHCRRTDEPQLIHQSLRKHLQLALQEYRREKAAAERTRHRHCNAALLAATSTALPWAGGGGCAASTVAGAIARHQQQQQTPRRKVVLQTGTLNFRPPLSRSRSMPRLCAIDEEEARAEEEQDEAEVEDDEYEEELHLSDVDSLNISEHYRPMPTMSSFTDDRTTNSGTTDSCRSSACGEEDDDEHHEVSVSSEQEQQQRQRTIGLITTVLLRREEDNGGDDVCSADSGYSAHA</sequence>
<dbReference type="Proteomes" id="UP000887572">
    <property type="component" value="Unplaced"/>
</dbReference>
<evidence type="ECO:0000313" key="4">
    <source>
        <dbReference type="Proteomes" id="UP000887572"/>
    </source>
</evidence>
<dbReference type="PANTHER" id="PTHR11232">
    <property type="entry name" value="PHOSPHOTYROSINE INTERACTION DOMAIN-CONTAINING FAMILY MEMBER"/>
    <property type="match status" value="1"/>
</dbReference>
<proteinExistence type="predicted"/>
<dbReference type="SMART" id="SM00462">
    <property type="entry name" value="PTB"/>
    <property type="match status" value="1"/>
</dbReference>
<feature type="region of interest" description="Disordered" evidence="2">
    <location>
        <begin position="361"/>
        <end position="381"/>
    </location>
</feature>
<dbReference type="InterPro" id="IPR051133">
    <property type="entry name" value="Adapter_Engulfment-Domain"/>
</dbReference>
<dbReference type="InterPro" id="IPR011993">
    <property type="entry name" value="PH-like_dom_sf"/>
</dbReference>
<keyword evidence="4" id="KW-1185">Reference proteome</keyword>
<feature type="region of interest" description="Disordered" evidence="2">
    <location>
        <begin position="261"/>
        <end position="349"/>
    </location>
</feature>
<reference evidence="5" key="1">
    <citation type="submission" date="2022-11" db="UniProtKB">
        <authorList>
            <consortium name="WormBaseParasite"/>
        </authorList>
    </citation>
    <scope>IDENTIFICATION</scope>
</reference>
<feature type="compositionally biased region" description="Polar residues" evidence="2">
    <location>
        <begin position="302"/>
        <end position="322"/>
    </location>
</feature>
<evidence type="ECO:0000256" key="1">
    <source>
        <dbReference type="SAM" id="Coils"/>
    </source>
</evidence>
<feature type="coiled-coil region" evidence="1">
    <location>
        <begin position="165"/>
        <end position="192"/>
    </location>
</feature>
<evidence type="ECO:0000313" key="5">
    <source>
        <dbReference type="WBParaSite" id="Gr19_v10_g4586.t1"/>
    </source>
</evidence>
<feature type="compositionally biased region" description="Acidic residues" evidence="2">
    <location>
        <begin position="261"/>
        <end position="281"/>
    </location>
</feature>
<evidence type="ECO:0000256" key="2">
    <source>
        <dbReference type="SAM" id="MobiDB-lite"/>
    </source>
</evidence>
<accession>A0A914HTQ3</accession>
<dbReference type="AlphaFoldDB" id="A0A914HTQ3"/>
<protein>
    <submittedName>
        <fullName evidence="5">PID domain-containing protein</fullName>
    </submittedName>
</protein>
<dbReference type="Pfam" id="PF14719">
    <property type="entry name" value="PID_2"/>
    <property type="match status" value="2"/>
</dbReference>
<name>A0A914HTQ3_GLORO</name>
<feature type="domain" description="PID" evidence="3">
    <location>
        <begin position="36"/>
        <end position="181"/>
    </location>
</feature>
<evidence type="ECO:0000259" key="3">
    <source>
        <dbReference type="SMART" id="SM00462"/>
    </source>
</evidence>
<feature type="compositionally biased region" description="Low complexity" evidence="2">
    <location>
        <begin position="337"/>
        <end position="349"/>
    </location>
</feature>
<dbReference type="SUPFAM" id="SSF50729">
    <property type="entry name" value="PH domain-like"/>
    <property type="match status" value="1"/>
</dbReference>
<keyword evidence="1" id="KW-0175">Coiled coil</keyword>
<dbReference type="WBParaSite" id="Gr19_v10_g4586.t1">
    <property type="protein sequence ID" value="Gr19_v10_g4586.t1"/>
    <property type="gene ID" value="Gr19_v10_g4586"/>
</dbReference>
<dbReference type="Gene3D" id="2.30.29.30">
    <property type="entry name" value="Pleckstrin-homology domain (PH domain)/Phosphotyrosine-binding domain (PTB)"/>
    <property type="match status" value="1"/>
</dbReference>